<evidence type="ECO:0000313" key="9">
    <source>
        <dbReference type="EMBL" id="GMT11257.1"/>
    </source>
</evidence>
<evidence type="ECO:0000313" key="10">
    <source>
        <dbReference type="Proteomes" id="UP001432322"/>
    </source>
</evidence>
<evidence type="ECO:0000256" key="7">
    <source>
        <dbReference type="ARBA" id="ARBA00032729"/>
    </source>
</evidence>
<dbReference type="InterPro" id="IPR011013">
    <property type="entry name" value="Gal_mutarotase_sf_dom"/>
</dbReference>
<dbReference type="InterPro" id="IPR008183">
    <property type="entry name" value="Aldose_1/G6P_1-epimerase"/>
</dbReference>
<organism evidence="9 10">
    <name type="scientific">Pristionchus fissidentatus</name>
    <dbReference type="NCBI Taxonomy" id="1538716"/>
    <lineage>
        <taxon>Eukaryota</taxon>
        <taxon>Metazoa</taxon>
        <taxon>Ecdysozoa</taxon>
        <taxon>Nematoda</taxon>
        <taxon>Chromadorea</taxon>
        <taxon>Rhabditida</taxon>
        <taxon>Rhabditina</taxon>
        <taxon>Diplogasteromorpha</taxon>
        <taxon>Diplogasteroidea</taxon>
        <taxon>Neodiplogasteridae</taxon>
        <taxon>Pristionchus</taxon>
    </lineage>
</organism>
<protein>
    <recommendedName>
        <fullName evidence="4">Galactose mutarotase</fullName>
    </recommendedName>
    <alternativeName>
        <fullName evidence="7">Aldose 1-epimerase</fullName>
    </alternativeName>
</protein>
<dbReference type="GO" id="GO:0030246">
    <property type="term" value="F:carbohydrate binding"/>
    <property type="evidence" value="ECO:0007669"/>
    <property type="project" value="InterPro"/>
</dbReference>
<accession>A0AAV5UVF1</accession>
<comment type="function">
    <text evidence="8">Mutarotase that catalyzes the interconversion of beta-D-galactose and alpha-D-galactose during galactose metabolism. Beta-D-galactose is metabolized in the liver into glucose 1-phosphate, the primary metabolic fuel, by the action of four enzymes that constitute the Leloir pathway: GALM, GALK1 (galactokinase), GALT (galactose-1-phosphate uridylyltransferase) and GALE (UDP-galactose-4'-epimerase). Involved in the maintenance of the equilibrium between the beta- and alpha-anomers of galactose, therefore ensuring a sufficient supply of the alpha-anomer for GALK1. Also active on D-glucose although shows a preference for galactose over glucose.</text>
</comment>
<dbReference type="GO" id="GO:0006006">
    <property type="term" value="P:glucose metabolic process"/>
    <property type="evidence" value="ECO:0007669"/>
    <property type="project" value="TreeGrafter"/>
</dbReference>
<dbReference type="Gene3D" id="2.70.98.10">
    <property type="match status" value="1"/>
</dbReference>
<dbReference type="InterPro" id="IPR047215">
    <property type="entry name" value="Galactose_mutarotase-like"/>
</dbReference>
<keyword evidence="6" id="KW-0119">Carbohydrate metabolism</keyword>
<name>A0AAV5UVF1_9BILA</name>
<evidence type="ECO:0000256" key="3">
    <source>
        <dbReference type="ARBA" id="ARBA00006206"/>
    </source>
</evidence>
<evidence type="ECO:0000256" key="2">
    <source>
        <dbReference type="ARBA" id="ARBA00004947"/>
    </source>
</evidence>
<comment type="similarity">
    <text evidence="3">Belongs to the aldose epimerase family.</text>
</comment>
<reference evidence="9" key="1">
    <citation type="submission" date="2023-10" db="EMBL/GenBank/DDBJ databases">
        <title>Genome assembly of Pristionchus species.</title>
        <authorList>
            <person name="Yoshida K."/>
            <person name="Sommer R.J."/>
        </authorList>
    </citation>
    <scope>NUCLEOTIDE SEQUENCE</scope>
    <source>
        <strain evidence="9">RS5133</strain>
    </source>
</reference>
<dbReference type="GO" id="GO:0033499">
    <property type="term" value="P:galactose catabolic process via UDP-galactose, Leloir pathway"/>
    <property type="evidence" value="ECO:0007669"/>
    <property type="project" value="TreeGrafter"/>
</dbReference>
<dbReference type="PANTHER" id="PTHR10091">
    <property type="entry name" value="ALDOSE-1-EPIMERASE"/>
    <property type="match status" value="1"/>
</dbReference>
<evidence type="ECO:0000256" key="6">
    <source>
        <dbReference type="ARBA" id="ARBA00023277"/>
    </source>
</evidence>
<dbReference type="EMBL" id="BTSY01000001">
    <property type="protein sequence ID" value="GMT11257.1"/>
    <property type="molecule type" value="Genomic_DNA"/>
</dbReference>
<evidence type="ECO:0000256" key="1">
    <source>
        <dbReference type="ARBA" id="ARBA00001712"/>
    </source>
</evidence>
<dbReference type="AlphaFoldDB" id="A0AAV5UVF1"/>
<evidence type="ECO:0000256" key="8">
    <source>
        <dbReference type="ARBA" id="ARBA00045743"/>
    </source>
</evidence>
<dbReference type="Proteomes" id="UP001432322">
    <property type="component" value="Unassembled WGS sequence"/>
</dbReference>
<comment type="catalytic activity">
    <reaction evidence="1">
        <text>alpha-D-galactose = beta-D-galactose</text>
        <dbReference type="Rhea" id="RHEA:28675"/>
        <dbReference type="ChEBI" id="CHEBI:27667"/>
        <dbReference type="ChEBI" id="CHEBI:28061"/>
        <dbReference type="EC" id="5.1.3.3"/>
    </reaction>
    <physiologicalReaction direction="right-to-left" evidence="1">
        <dbReference type="Rhea" id="RHEA:28677"/>
    </physiologicalReaction>
</comment>
<dbReference type="SUPFAM" id="SSF74650">
    <property type="entry name" value="Galactose mutarotase-like"/>
    <property type="match status" value="1"/>
</dbReference>
<sequence>MSSEEAPIEFVEITNDEGLRARLLSWGATLVSVWFHDKEGREHDCVLGYDTIEGYQTDSVQMGKTIGRVANRIRDGEIEVNEEKFQVEKNHGKHHIHGGRNGCSQRNWEIHRRSANSVTFLIKQSHELDGYPGDATIKCTYTVNDLNQLVIEHWAETTVPSPIALTNHTYWTLNEDAETCHDLLLFVRAGRYLPVDDDDCPTGDVREVFGTAFNFNKMRRVGPPLSIRQDAMRFDNEYYLFNCRMENPHTGIRLTMMTTYPSCHIYSANHFDGSIIGKGGRALPKYAGLAIEPQMYSCAAHFSFFPTVTVDPATPYEQEIIFTFQHVQPPLIA</sequence>
<comment type="caution">
    <text evidence="9">The sequence shown here is derived from an EMBL/GenBank/DDBJ whole genome shotgun (WGS) entry which is preliminary data.</text>
</comment>
<keyword evidence="5" id="KW-0413">Isomerase</keyword>
<dbReference type="PANTHER" id="PTHR10091:SF0">
    <property type="entry name" value="GALACTOSE MUTAROTASE"/>
    <property type="match status" value="1"/>
</dbReference>
<dbReference type="Pfam" id="PF01263">
    <property type="entry name" value="Aldose_epim"/>
    <property type="match status" value="1"/>
</dbReference>
<evidence type="ECO:0000256" key="4">
    <source>
        <dbReference type="ARBA" id="ARBA00021023"/>
    </source>
</evidence>
<proteinExistence type="inferred from homology"/>
<comment type="pathway">
    <text evidence="2">Carbohydrate metabolism; galactose metabolism.</text>
</comment>
<gene>
    <name evidence="9" type="ORF">PFISCL1PPCAC_2554</name>
</gene>
<dbReference type="GO" id="GO:0004034">
    <property type="term" value="F:aldose 1-epimerase activity"/>
    <property type="evidence" value="ECO:0007669"/>
    <property type="project" value="UniProtKB-EC"/>
</dbReference>
<keyword evidence="10" id="KW-1185">Reference proteome</keyword>
<dbReference type="InterPro" id="IPR014718">
    <property type="entry name" value="GH-type_carb-bd"/>
</dbReference>
<evidence type="ECO:0000256" key="5">
    <source>
        <dbReference type="ARBA" id="ARBA00023235"/>
    </source>
</evidence>
<dbReference type="CDD" id="cd09019">
    <property type="entry name" value="galactose_mutarotase_like"/>
    <property type="match status" value="1"/>
</dbReference>